<dbReference type="GO" id="GO:0032259">
    <property type="term" value="P:methylation"/>
    <property type="evidence" value="ECO:0007669"/>
    <property type="project" value="UniProtKB-KW"/>
</dbReference>
<dbReference type="InterPro" id="IPR029063">
    <property type="entry name" value="SAM-dependent_MTases_sf"/>
</dbReference>
<protein>
    <submittedName>
        <fullName evidence="2">Methyltransferase</fullName>
    </submittedName>
</protein>
<dbReference type="Gene3D" id="3.40.50.150">
    <property type="entry name" value="Vaccinia Virus protein VP39"/>
    <property type="match status" value="1"/>
</dbReference>
<accession>A0A1U7HHL5</accession>
<feature type="domain" description="C-methyltransferase" evidence="1">
    <location>
        <begin position="281"/>
        <end position="383"/>
    </location>
</feature>
<dbReference type="CDD" id="cd02440">
    <property type="entry name" value="AdoMet_MTases"/>
    <property type="match status" value="1"/>
</dbReference>
<dbReference type="OrthoDB" id="9787662at2"/>
<proteinExistence type="predicted"/>
<dbReference type="InterPro" id="IPR038576">
    <property type="entry name" value="Methyltransf_Zn-bd_dom_put_sf"/>
</dbReference>
<dbReference type="AlphaFoldDB" id="A0A1U7HHL5"/>
<dbReference type="STRING" id="1921803.NIES593_11365"/>
<sequence length="394" mass="44764">MNELADRVCAVCGSRDLELFFEMLDVPVYCNLLWTEREAARNCPKGDIKLAFCHSCGFITNVAFDPAKLGYNRDYENSLHYSPRFQQYADSLAADLVERHHLYNKDIIEIGCGKGDFLISLCELGNNRGIGFDPSYVPRKEHDPLADRVKFIQDYYSQQYKNYQADLIVCRHTLEHVTNPADLLEPLRQAIGDRLDTPVFFEVPNALYTFRHLAIWDIIYEHCSYFVPTSLKQTFSHCGFVPQEVREVFDGQFICLESLPANGQIASSDRADEIEVLSKDIANFKTKFDALVETWREKLGKMARLGQKVVIWGTGSKGVTFLNLLNVGNAIEYAVDINPRKQGMYVAGEGQQIVSPEFLRSDRPDVVIVMNPIYEREIQQAIADLGCDAETICV</sequence>
<evidence type="ECO:0000313" key="3">
    <source>
        <dbReference type="Proteomes" id="UP000186868"/>
    </source>
</evidence>
<dbReference type="Gene3D" id="6.20.50.110">
    <property type="entry name" value="Methyltransferase, zinc-binding domain"/>
    <property type="match status" value="1"/>
</dbReference>
<keyword evidence="3" id="KW-1185">Reference proteome</keyword>
<dbReference type="Gene3D" id="3.40.50.720">
    <property type="entry name" value="NAD(P)-binding Rossmann-like Domain"/>
    <property type="match status" value="1"/>
</dbReference>
<dbReference type="Pfam" id="PF13489">
    <property type="entry name" value="Methyltransf_23"/>
    <property type="match status" value="1"/>
</dbReference>
<dbReference type="Pfam" id="PF08484">
    <property type="entry name" value="Methyltransf_14"/>
    <property type="match status" value="1"/>
</dbReference>
<reference evidence="2 3" key="1">
    <citation type="submission" date="2016-11" db="EMBL/GenBank/DDBJ databases">
        <title>Draft Genome Sequences of Nine Cyanobacterial Strains from Diverse Habitats.</title>
        <authorList>
            <person name="Zhu T."/>
            <person name="Hou S."/>
            <person name="Lu X."/>
            <person name="Hess W.R."/>
        </authorList>
    </citation>
    <scope>NUCLEOTIDE SEQUENCE [LARGE SCALE GENOMIC DNA]</scope>
    <source>
        <strain evidence="2 3">NIES-593</strain>
    </source>
</reference>
<evidence type="ECO:0000313" key="2">
    <source>
        <dbReference type="EMBL" id="OKH23049.1"/>
    </source>
</evidence>
<dbReference type="InterPro" id="IPR013691">
    <property type="entry name" value="MeTrfase_14"/>
</dbReference>
<organism evidence="2 3">
    <name type="scientific">Hydrococcus rivularis NIES-593</name>
    <dbReference type="NCBI Taxonomy" id="1921803"/>
    <lineage>
        <taxon>Bacteria</taxon>
        <taxon>Bacillati</taxon>
        <taxon>Cyanobacteriota</taxon>
        <taxon>Cyanophyceae</taxon>
        <taxon>Pleurocapsales</taxon>
        <taxon>Hydrococcaceae</taxon>
        <taxon>Hydrococcus</taxon>
    </lineage>
</organism>
<dbReference type="EMBL" id="MRCB01000011">
    <property type="protein sequence ID" value="OKH23049.1"/>
    <property type="molecule type" value="Genomic_DNA"/>
</dbReference>
<dbReference type="GO" id="GO:0008168">
    <property type="term" value="F:methyltransferase activity"/>
    <property type="evidence" value="ECO:0007669"/>
    <property type="project" value="UniProtKB-KW"/>
</dbReference>
<gene>
    <name evidence="2" type="ORF">NIES593_11365</name>
</gene>
<dbReference type="PANTHER" id="PTHR43861">
    <property type="entry name" value="TRANS-ACONITATE 2-METHYLTRANSFERASE-RELATED"/>
    <property type="match status" value="1"/>
</dbReference>
<name>A0A1U7HHL5_9CYAN</name>
<dbReference type="SUPFAM" id="SSF53335">
    <property type="entry name" value="S-adenosyl-L-methionine-dependent methyltransferases"/>
    <property type="match status" value="1"/>
</dbReference>
<comment type="caution">
    <text evidence="2">The sequence shown here is derived from an EMBL/GenBank/DDBJ whole genome shotgun (WGS) entry which is preliminary data.</text>
</comment>
<keyword evidence="2" id="KW-0489">Methyltransferase</keyword>
<dbReference type="RefSeq" id="WP_073599681.1">
    <property type="nucleotide sequence ID" value="NZ_MRCB01000011.1"/>
</dbReference>
<evidence type="ECO:0000259" key="1">
    <source>
        <dbReference type="Pfam" id="PF08484"/>
    </source>
</evidence>
<keyword evidence="2" id="KW-0808">Transferase</keyword>
<dbReference type="Proteomes" id="UP000186868">
    <property type="component" value="Unassembled WGS sequence"/>
</dbReference>